<evidence type="ECO:0000313" key="8">
    <source>
        <dbReference type="Proteomes" id="UP000028185"/>
    </source>
</evidence>
<protein>
    <recommendedName>
        <fullName evidence="5">Thiamine diphosphokinase</fullName>
        <ecNumber evidence="5">2.7.6.2</ecNumber>
    </recommendedName>
</protein>
<dbReference type="EMBL" id="CP008921">
    <property type="protein sequence ID" value="AIG44422.1"/>
    <property type="molecule type" value="Genomic_DNA"/>
</dbReference>
<dbReference type="Proteomes" id="UP000028185">
    <property type="component" value="Chromosome"/>
</dbReference>
<dbReference type="Pfam" id="PF04265">
    <property type="entry name" value="TPK_B1_binding"/>
    <property type="match status" value="1"/>
</dbReference>
<dbReference type="NCBIfam" id="TIGR01378">
    <property type="entry name" value="thi_PPkinase"/>
    <property type="match status" value="1"/>
</dbReference>
<dbReference type="GO" id="GO:0006772">
    <property type="term" value="P:thiamine metabolic process"/>
    <property type="evidence" value="ECO:0007669"/>
    <property type="project" value="UniProtKB-UniRule"/>
</dbReference>
<dbReference type="GO" id="GO:0009229">
    <property type="term" value="P:thiamine diphosphate biosynthetic process"/>
    <property type="evidence" value="ECO:0007669"/>
    <property type="project" value="InterPro"/>
</dbReference>
<evidence type="ECO:0000256" key="5">
    <source>
        <dbReference type="NCBIfam" id="TIGR01378"/>
    </source>
</evidence>
<gene>
    <name evidence="7" type="ORF">ID09_10465</name>
</gene>
<keyword evidence="1" id="KW-0808">Transferase</keyword>
<evidence type="ECO:0000256" key="3">
    <source>
        <dbReference type="ARBA" id="ARBA00022777"/>
    </source>
</evidence>
<dbReference type="PANTHER" id="PTHR41299">
    <property type="entry name" value="THIAMINE PYROPHOSPHOKINASE"/>
    <property type="match status" value="1"/>
</dbReference>
<evidence type="ECO:0000256" key="1">
    <source>
        <dbReference type="ARBA" id="ARBA00022679"/>
    </source>
</evidence>
<dbReference type="InterPro" id="IPR006282">
    <property type="entry name" value="Thi_PPkinase"/>
</dbReference>
<accession>A0A075SGH5</accession>
<keyword evidence="4" id="KW-0067">ATP-binding</keyword>
<name>A0A075SGH5_STRSU</name>
<evidence type="ECO:0000313" key="7">
    <source>
        <dbReference type="EMBL" id="AIG44422.1"/>
    </source>
</evidence>
<dbReference type="InterPro" id="IPR007373">
    <property type="entry name" value="Thiamin_PyroPKinase_B1-bd"/>
</dbReference>
<evidence type="ECO:0000259" key="6">
    <source>
        <dbReference type="SMART" id="SM00983"/>
    </source>
</evidence>
<dbReference type="PANTHER" id="PTHR41299:SF1">
    <property type="entry name" value="THIAMINE PYROPHOSPHOKINASE"/>
    <property type="match status" value="1"/>
</dbReference>
<dbReference type="GO" id="GO:0005524">
    <property type="term" value="F:ATP binding"/>
    <property type="evidence" value="ECO:0007669"/>
    <property type="project" value="UniProtKB-KW"/>
</dbReference>
<dbReference type="RefSeq" id="WP_014736458.1">
    <property type="nucleotide sequence ID" value="NZ_ALLE01000019.1"/>
</dbReference>
<dbReference type="InterPro" id="IPR007371">
    <property type="entry name" value="TPK_catalytic"/>
</dbReference>
<dbReference type="Gene3D" id="3.40.50.10240">
    <property type="entry name" value="Thiamin pyrophosphokinase, catalytic domain"/>
    <property type="match status" value="1"/>
</dbReference>
<keyword evidence="3 7" id="KW-0418">Kinase</keyword>
<feature type="domain" description="Thiamin pyrophosphokinase thiamin-binding" evidence="6">
    <location>
        <begin position="139"/>
        <end position="202"/>
    </location>
</feature>
<dbReference type="SUPFAM" id="SSF63999">
    <property type="entry name" value="Thiamin pyrophosphokinase, catalytic domain"/>
    <property type="match status" value="1"/>
</dbReference>
<keyword evidence="2" id="KW-0547">Nucleotide-binding</keyword>
<dbReference type="PATRIC" id="fig|1214179.4.peg.2083"/>
<dbReference type="Pfam" id="PF04263">
    <property type="entry name" value="TPK_catalytic"/>
    <property type="match status" value="1"/>
</dbReference>
<dbReference type="HOGENOM" id="CLU_044237_1_0_9"/>
<reference evidence="7 8" key="1">
    <citation type="journal article" date="2014" name="Genome Announc.">
        <title>Whole-Genome Sequence of Streptococcus suis Serotype 4 Reference Strain 6407.</title>
        <authorList>
            <person name="Wang K."/>
            <person name="Chen J."/>
            <person name="Yao H."/>
            <person name="Lu C."/>
        </authorList>
    </citation>
    <scope>NUCLEOTIDE SEQUENCE [LARGE SCALE GENOMIC DNA]</scope>
    <source>
        <strain evidence="7">6407</strain>
    </source>
</reference>
<dbReference type="SMART" id="SM00983">
    <property type="entry name" value="TPK_B1_binding"/>
    <property type="match status" value="1"/>
</dbReference>
<dbReference type="GO" id="GO:0004788">
    <property type="term" value="F:thiamine diphosphokinase activity"/>
    <property type="evidence" value="ECO:0007669"/>
    <property type="project" value="UniProtKB-UniRule"/>
</dbReference>
<dbReference type="InterPro" id="IPR036759">
    <property type="entry name" value="TPK_catalytic_sf"/>
</dbReference>
<dbReference type="CDD" id="cd07995">
    <property type="entry name" value="TPK"/>
    <property type="match status" value="1"/>
</dbReference>
<proteinExistence type="predicted"/>
<sequence>MIKIAVIAGGSFDCLPEPADLYVGVDAGSLRLLEATLPLDWAIGDFDSVTSEELGRVKDQAERFLQAPAEKDDTDLELALKEIFKVYPQVQVRIYGALGGRMDHMMANLFLAAEPDLAAFMEQIELVDSQNIVRFRPAGQHRLSPIAGMKYISFMPSDQSRLTIRHAKYPLDASNYFFKKCYASNEFIDRDIDIQLDQGYVVLIYSKDKN</sequence>
<dbReference type="GO" id="GO:0030975">
    <property type="term" value="F:thiamine binding"/>
    <property type="evidence" value="ECO:0007669"/>
    <property type="project" value="InterPro"/>
</dbReference>
<dbReference type="GO" id="GO:0016301">
    <property type="term" value="F:kinase activity"/>
    <property type="evidence" value="ECO:0007669"/>
    <property type="project" value="UniProtKB-KW"/>
</dbReference>
<dbReference type="InterPro" id="IPR053149">
    <property type="entry name" value="TPK"/>
</dbReference>
<evidence type="ECO:0000256" key="4">
    <source>
        <dbReference type="ARBA" id="ARBA00022840"/>
    </source>
</evidence>
<organism evidence="7 8">
    <name type="scientific">Streptococcus suis 6407</name>
    <dbReference type="NCBI Taxonomy" id="1214179"/>
    <lineage>
        <taxon>Bacteria</taxon>
        <taxon>Bacillati</taxon>
        <taxon>Bacillota</taxon>
        <taxon>Bacilli</taxon>
        <taxon>Lactobacillales</taxon>
        <taxon>Streptococcaceae</taxon>
        <taxon>Streptococcus</taxon>
    </lineage>
</organism>
<dbReference type="AlphaFoldDB" id="A0A075SGH5"/>
<evidence type="ECO:0000256" key="2">
    <source>
        <dbReference type="ARBA" id="ARBA00022741"/>
    </source>
</evidence>
<dbReference type="EC" id="2.7.6.2" evidence="5"/>